<sequence length="101" mass="11312">MGVVKKKGDSWRGEVFSCGNVCVCLRLRGASVSLQVMTRSVLGLKCLSGQNFELLLHFLTRGPKHELRFGEIFSLVRYPTPPGCCTQIEDSYVRVCLYDPN</sequence>
<gene>
    <name evidence="1" type="ORF">RHMOL_Rhmol01G0256700</name>
</gene>
<dbReference type="Proteomes" id="UP001062846">
    <property type="component" value="Chromosome 1"/>
</dbReference>
<protein>
    <submittedName>
        <fullName evidence="1">Uncharacterized protein</fullName>
    </submittedName>
</protein>
<name>A0ACC0Q581_RHOML</name>
<dbReference type="EMBL" id="CM046388">
    <property type="protein sequence ID" value="KAI8573155.1"/>
    <property type="molecule type" value="Genomic_DNA"/>
</dbReference>
<proteinExistence type="predicted"/>
<reference evidence="1" key="1">
    <citation type="submission" date="2022-02" db="EMBL/GenBank/DDBJ databases">
        <title>Plant Genome Project.</title>
        <authorList>
            <person name="Zhang R.-G."/>
        </authorList>
    </citation>
    <scope>NUCLEOTIDE SEQUENCE</scope>
    <source>
        <strain evidence="1">AT1</strain>
    </source>
</reference>
<keyword evidence="2" id="KW-1185">Reference proteome</keyword>
<comment type="caution">
    <text evidence="1">The sequence shown here is derived from an EMBL/GenBank/DDBJ whole genome shotgun (WGS) entry which is preliminary data.</text>
</comment>
<evidence type="ECO:0000313" key="2">
    <source>
        <dbReference type="Proteomes" id="UP001062846"/>
    </source>
</evidence>
<accession>A0ACC0Q581</accession>
<evidence type="ECO:0000313" key="1">
    <source>
        <dbReference type="EMBL" id="KAI8573155.1"/>
    </source>
</evidence>
<organism evidence="1 2">
    <name type="scientific">Rhododendron molle</name>
    <name type="common">Chinese azalea</name>
    <name type="synonym">Azalea mollis</name>
    <dbReference type="NCBI Taxonomy" id="49168"/>
    <lineage>
        <taxon>Eukaryota</taxon>
        <taxon>Viridiplantae</taxon>
        <taxon>Streptophyta</taxon>
        <taxon>Embryophyta</taxon>
        <taxon>Tracheophyta</taxon>
        <taxon>Spermatophyta</taxon>
        <taxon>Magnoliopsida</taxon>
        <taxon>eudicotyledons</taxon>
        <taxon>Gunneridae</taxon>
        <taxon>Pentapetalae</taxon>
        <taxon>asterids</taxon>
        <taxon>Ericales</taxon>
        <taxon>Ericaceae</taxon>
        <taxon>Ericoideae</taxon>
        <taxon>Rhodoreae</taxon>
        <taxon>Rhododendron</taxon>
    </lineage>
</organism>